<dbReference type="EMBL" id="MU005574">
    <property type="protein sequence ID" value="KAF2687994.1"/>
    <property type="molecule type" value="Genomic_DNA"/>
</dbReference>
<organism evidence="3 4">
    <name type="scientific">Lentithecium fluviatile CBS 122367</name>
    <dbReference type="NCBI Taxonomy" id="1168545"/>
    <lineage>
        <taxon>Eukaryota</taxon>
        <taxon>Fungi</taxon>
        <taxon>Dikarya</taxon>
        <taxon>Ascomycota</taxon>
        <taxon>Pezizomycotina</taxon>
        <taxon>Dothideomycetes</taxon>
        <taxon>Pleosporomycetidae</taxon>
        <taxon>Pleosporales</taxon>
        <taxon>Massarineae</taxon>
        <taxon>Lentitheciaceae</taxon>
        <taxon>Lentithecium</taxon>
    </lineage>
</organism>
<dbReference type="OrthoDB" id="5347452at2759"/>
<accession>A0A6G1JBQ1</accession>
<dbReference type="AlphaFoldDB" id="A0A6G1JBQ1"/>
<evidence type="ECO:0000313" key="3">
    <source>
        <dbReference type="EMBL" id="KAF2687994.1"/>
    </source>
</evidence>
<evidence type="ECO:0000256" key="1">
    <source>
        <dbReference type="SAM" id="MobiDB-lite"/>
    </source>
</evidence>
<feature type="signal peptide" evidence="2">
    <location>
        <begin position="1"/>
        <end position="19"/>
    </location>
</feature>
<keyword evidence="2" id="KW-0732">Signal</keyword>
<proteinExistence type="predicted"/>
<feature type="region of interest" description="Disordered" evidence="1">
    <location>
        <begin position="172"/>
        <end position="246"/>
    </location>
</feature>
<sequence length="271" mass="28213">MVMYSVATSMLALSGAVSAIQLNQPRATPVNKNYPANGWTPKPTTKPRPLLELFRRQEDPAFCGYLDGDGDFPITCDPGSSCLMDDVFSWFGCCTGSAITDCEVATACVRSAAYDDCLSDSSCANDPLAMVCTSADEPFCAWLYTTYSGSSYGHFVCAESSTSFAVVSTTSGGSDPTFTLETTSSAGPSILDTSTSRVRSSTSEVDDTTESETSTRTTRERTSTSDATTTTTQPPPSRVAVPSTTTAGAVRTAEAVAGAVGGVAGMIALLL</sequence>
<evidence type="ECO:0000256" key="2">
    <source>
        <dbReference type="SAM" id="SignalP"/>
    </source>
</evidence>
<evidence type="ECO:0008006" key="5">
    <source>
        <dbReference type="Google" id="ProtNLM"/>
    </source>
</evidence>
<reference evidence="3" key="1">
    <citation type="journal article" date="2020" name="Stud. Mycol.">
        <title>101 Dothideomycetes genomes: a test case for predicting lifestyles and emergence of pathogens.</title>
        <authorList>
            <person name="Haridas S."/>
            <person name="Albert R."/>
            <person name="Binder M."/>
            <person name="Bloem J."/>
            <person name="Labutti K."/>
            <person name="Salamov A."/>
            <person name="Andreopoulos B."/>
            <person name="Baker S."/>
            <person name="Barry K."/>
            <person name="Bills G."/>
            <person name="Bluhm B."/>
            <person name="Cannon C."/>
            <person name="Castanera R."/>
            <person name="Culley D."/>
            <person name="Daum C."/>
            <person name="Ezra D."/>
            <person name="Gonzalez J."/>
            <person name="Henrissat B."/>
            <person name="Kuo A."/>
            <person name="Liang C."/>
            <person name="Lipzen A."/>
            <person name="Lutzoni F."/>
            <person name="Magnuson J."/>
            <person name="Mondo S."/>
            <person name="Nolan M."/>
            <person name="Ohm R."/>
            <person name="Pangilinan J."/>
            <person name="Park H.-J."/>
            <person name="Ramirez L."/>
            <person name="Alfaro M."/>
            <person name="Sun H."/>
            <person name="Tritt A."/>
            <person name="Yoshinaga Y."/>
            <person name="Zwiers L.-H."/>
            <person name="Turgeon B."/>
            <person name="Goodwin S."/>
            <person name="Spatafora J."/>
            <person name="Crous P."/>
            <person name="Grigoriev I."/>
        </authorList>
    </citation>
    <scope>NUCLEOTIDE SEQUENCE</scope>
    <source>
        <strain evidence="3">CBS 122367</strain>
    </source>
</reference>
<feature type="compositionally biased region" description="Low complexity" evidence="1">
    <location>
        <begin position="192"/>
        <end position="203"/>
    </location>
</feature>
<evidence type="ECO:0000313" key="4">
    <source>
        <dbReference type="Proteomes" id="UP000799291"/>
    </source>
</evidence>
<gene>
    <name evidence="3" type="ORF">K458DRAFT_485151</name>
</gene>
<keyword evidence="4" id="KW-1185">Reference proteome</keyword>
<name>A0A6G1JBQ1_9PLEO</name>
<feature type="compositionally biased region" description="Polar residues" evidence="1">
    <location>
        <begin position="176"/>
        <end position="187"/>
    </location>
</feature>
<feature type="chain" id="PRO_5026002234" description="Extracellular membrane protein CFEM domain-containing protein" evidence="2">
    <location>
        <begin position="20"/>
        <end position="271"/>
    </location>
</feature>
<protein>
    <recommendedName>
        <fullName evidence="5">Extracellular membrane protein CFEM domain-containing protein</fullName>
    </recommendedName>
</protein>
<dbReference type="Proteomes" id="UP000799291">
    <property type="component" value="Unassembled WGS sequence"/>
</dbReference>